<feature type="region of interest" description="Disordered" evidence="1">
    <location>
        <begin position="72"/>
        <end position="128"/>
    </location>
</feature>
<keyword evidence="2" id="KW-1133">Transmembrane helix</keyword>
<sequence length="236" mass="27728">MVRHGKKRIRFGSDDKKKILDFVDPNKDPRSYLRRYITEQTYKDWFDRNYPDYTIYEAVGLSELDFQEIKKKFSPEQEETSVKEQAEPEPESEERIAGKWTPDPNEPQDAPSPESQKSDDEPIINTEQDNITKKRADKLFWMRVAFAIIGGTAATFLFEGIEDSEEHRWTSITFMIVLFLITCFIAKQMKINFPRSDRKKIVTTGIGSYIFMYLFSWIMSFTLLNLPQDNMSIPFT</sequence>
<keyword evidence="2" id="KW-0812">Transmembrane</keyword>
<dbReference type="AlphaFoldDB" id="A0A075HN19"/>
<name>A0A075HN19_9ARCH</name>
<feature type="compositionally biased region" description="Basic and acidic residues" evidence="1">
    <location>
        <begin position="72"/>
        <end position="86"/>
    </location>
</feature>
<protein>
    <submittedName>
        <fullName evidence="3">Uncharacterized protein</fullName>
    </submittedName>
</protein>
<feature type="transmembrane region" description="Helical" evidence="2">
    <location>
        <begin position="140"/>
        <end position="161"/>
    </location>
</feature>
<organism evidence="3">
    <name type="scientific">uncultured marine thaumarchaeote KM3_79_C04</name>
    <dbReference type="NCBI Taxonomy" id="1456294"/>
    <lineage>
        <taxon>Archaea</taxon>
        <taxon>Nitrososphaerota</taxon>
        <taxon>environmental samples</taxon>
    </lineage>
</organism>
<proteinExistence type="predicted"/>
<evidence type="ECO:0000313" key="3">
    <source>
        <dbReference type="EMBL" id="AIF17811.1"/>
    </source>
</evidence>
<reference evidence="3" key="1">
    <citation type="journal article" date="2014" name="Genome Biol. Evol.">
        <title>Pangenome evidence for extensive interdomain horizontal transfer affecting lineage core and shell genes in uncultured planktonic thaumarchaeota and euryarchaeota.</title>
        <authorList>
            <person name="Deschamps P."/>
            <person name="Zivanovic Y."/>
            <person name="Moreira D."/>
            <person name="Rodriguez-Valera F."/>
            <person name="Lopez-Garcia P."/>
        </authorList>
    </citation>
    <scope>NUCLEOTIDE SEQUENCE</scope>
</reference>
<accession>A0A075HN19</accession>
<feature type="transmembrane region" description="Helical" evidence="2">
    <location>
        <begin position="206"/>
        <end position="226"/>
    </location>
</feature>
<dbReference type="EMBL" id="KF901093">
    <property type="protein sequence ID" value="AIF17811.1"/>
    <property type="molecule type" value="Genomic_DNA"/>
</dbReference>
<feature type="transmembrane region" description="Helical" evidence="2">
    <location>
        <begin position="167"/>
        <end position="186"/>
    </location>
</feature>
<evidence type="ECO:0000256" key="1">
    <source>
        <dbReference type="SAM" id="MobiDB-lite"/>
    </source>
</evidence>
<evidence type="ECO:0000256" key="2">
    <source>
        <dbReference type="SAM" id="Phobius"/>
    </source>
</evidence>
<keyword evidence="2" id="KW-0472">Membrane</keyword>